<accession>A0ABZ2B9Q5</accession>
<sequence length="318" mass="35366">MQDFTPMTAVAVALGDRLKQTCRDRNMDVNNSASRYVAERCLAHFQVGFGPTPIMVKGGLLYPQHMRPTENGDIAVVRHYSEQEMQRGMQRIGAILRKEGIELSKIGFDEIDRGHLDPVTRIKLEAMCGTIQGNTHLDLSVAQGPFAFPQGVVRQRLPSVISNQPGIVAYCQPLEAAAAEKWLAVFQQSATDCRVKNQADLLSFAAMEIDKDRVAREIIRVCKHRDIPLSVCAPSPTALSRSSMELREQSWNALCAERGFEMTVAQAWIEINVAWTETHRALTRAVIAEVRSPGYRAPLLDRIAARQPLSPPSRRPAP</sequence>
<dbReference type="Proteomes" id="UP001432360">
    <property type="component" value="Chromosome"/>
</dbReference>
<name>A0ABZ2B9Q5_9HYPH</name>
<dbReference type="Pfam" id="PF08843">
    <property type="entry name" value="AbiEii"/>
    <property type="match status" value="1"/>
</dbReference>
<reference evidence="1" key="1">
    <citation type="submission" date="2023-08" db="EMBL/GenBank/DDBJ databases">
        <title>Complete genome sequence of Sinorhizobium chiapanecum ITTG S70 isolated from Acaciella angustissima nodules in Chiapas-Mexico.</title>
        <authorList>
            <person name="Rincon-Rosales R."/>
            <person name="Rogel M.A."/>
            <person name="Rincon-Medina C.I."/>
            <person name="Guerrero G."/>
            <person name="Manzano-Gomez L.A."/>
            <person name="Lopez-Lopez A."/>
            <person name="Rincon Molina F.A."/>
            <person name="Martinez-Romero E."/>
        </authorList>
    </citation>
    <scope>NUCLEOTIDE SEQUENCE</scope>
    <source>
        <strain evidence="1">ITTG S70</strain>
    </source>
</reference>
<dbReference type="RefSeq" id="WP_331373420.1">
    <property type="nucleotide sequence ID" value="NZ_CP133148.1"/>
</dbReference>
<protein>
    <submittedName>
        <fullName evidence="1">Uncharacterized protein</fullName>
    </submittedName>
</protein>
<dbReference type="InterPro" id="IPR014942">
    <property type="entry name" value="AbiEii"/>
</dbReference>
<dbReference type="EMBL" id="CP133148">
    <property type="protein sequence ID" value="WVT04237.1"/>
    <property type="molecule type" value="Genomic_DNA"/>
</dbReference>
<keyword evidence="2" id="KW-1185">Reference proteome</keyword>
<organism evidence="1 2">
    <name type="scientific">Sinorhizobium chiapasense</name>
    <dbReference type="NCBI Taxonomy" id="501572"/>
    <lineage>
        <taxon>Bacteria</taxon>
        <taxon>Pseudomonadati</taxon>
        <taxon>Pseudomonadota</taxon>
        <taxon>Alphaproteobacteria</taxon>
        <taxon>Hyphomicrobiales</taxon>
        <taxon>Rhizobiaceae</taxon>
        <taxon>Sinorhizobium/Ensifer group</taxon>
        <taxon>Sinorhizobium</taxon>
    </lineage>
</organism>
<evidence type="ECO:0000313" key="1">
    <source>
        <dbReference type="EMBL" id="WVT04237.1"/>
    </source>
</evidence>
<evidence type="ECO:0000313" key="2">
    <source>
        <dbReference type="Proteomes" id="UP001432360"/>
    </source>
</evidence>
<gene>
    <name evidence="1" type="ORF">RB548_02130</name>
</gene>
<proteinExistence type="predicted"/>